<keyword evidence="1" id="KW-0378">Hydrolase</keyword>
<reference evidence="3" key="1">
    <citation type="submission" date="2018-05" db="EMBL/GenBank/DDBJ databases">
        <authorList>
            <person name="Strepis N."/>
        </authorList>
    </citation>
    <scope>NUCLEOTIDE SEQUENCE [LARGE SCALE GENOMIC DNA]</scope>
</reference>
<dbReference type="InterPro" id="IPR029052">
    <property type="entry name" value="Metallo-depent_PP-like"/>
</dbReference>
<organism evidence="2 3">
    <name type="scientific">Trichococcus shcherbakoviae</name>
    <dbReference type="NCBI Taxonomy" id="2094020"/>
    <lineage>
        <taxon>Bacteria</taxon>
        <taxon>Bacillati</taxon>
        <taxon>Bacillota</taxon>
        <taxon>Bacilli</taxon>
        <taxon>Lactobacillales</taxon>
        <taxon>Carnobacteriaceae</taxon>
        <taxon>Trichococcus</taxon>
    </lineage>
</organism>
<dbReference type="OrthoDB" id="9793179at2"/>
<evidence type="ECO:0000256" key="1">
    <source>
        <dbReference type="RuleBase" id="RU362119"/>
    </source>
</evidence>
<dbReference type="AlphaFoldDB" id="A0A383TCV9"/>
<dbReference type="Proteomes" id="UP000262072">
    <property type="component" value="Unassembled WGS sequence"/>
</dbReference>
<dbReference type="GO" id="GO:0009166">
    <property type="term" value="P:nucleotide catabolic process"/>
    <property type="evidence" value="ECO:0007669"/>
    <property type="project" value="InterPro"/>
</dbReference>
<dbReference type="Gene3D" id="3.60.21.10">
    <property type="match status" value="1"/>
</dbReference>
<dbReference type="PIRSF" id="PIRSF036361">
    <property type="entry name" value="YunD"/>
    <property type="match status" value="1"/>
</dbReference>
<dbReference type="SUPFAM" id="SSF56300">
    <property type="entry name" value="Metallo-dependent phosphatases"/>
    <property type="match status" value="1"/>
</dbReference>
<dbReference type="Gene3D" id="3.90.780.10">
    <property type="entry name" value="5'-Nucleotidase, C-terminal domain"/>
    <property type="match status" value="1"/>
</dbReference>
<keyword evidence="1" id="KW-0547">Nucleotide-binding</keyword>
<sequence length="468" mass="53050">MKKLHIYHINDLHSHFDNWPKIRRFLLEKKAFHEKNGEEVLLFDIGDACDRVHPLTEATNGKANIELLNQVPFDAVTIGNNEGIGNDKRQLDELYDDAEFPVVLANLYDPETDALPTWAQPYLLKTLSSGLKVGIIGLTAPLYLSYVPNGWDPKESDEVLPKILLKVAPSVDLIILLSHVGIIEDIHIGEMYRSIPIIIGAHTHHVLPEGKHVEESLLLGAGKFGQYIGHVTVSYDSDRILDRKAELIEAGDLPEKPGDLAEVEELQQRGEELLSAILVADNPACLKADEGHTNDLLLLGLDAVTEYADTPFGILNSGLFLEDLPERIITKNHLHQILPHPMRLLECTLTGRDFKVMIDEMESQREELMAKEITGMGFRGRIFGELCYRGFEVDPVTNRVTVDGRELSDEEDITFVTVDHFRYITYFPTIENEGRSRLLFPYFLRDVFGLHLEKKFPINERKVRCYRG</sequence>
<dbReference type="GO" id="GO:0008768">
    <property type="term" value="F:UDP-sugar diphosphatase activity"/>
    <property type="evidence" value="ECO:0007669"/>
    <property type="project" value="TreeGrafter"/>
</dbReference>
<accession>A0A383TCV9</accession>
<dbReference type="CDD" id="cd00845">
    <property type="entry name" value="MPP_UshA_N_like"/>
    <property type="match status" value="1"/>
</dbReference>
<proteinExistence type="inferred from homology"/>
<dbReference type="InterPro" id="IPR011240">
    <property type="entry name" value="Pesterase_YunD"/>
</dbReference>
<comment type="similarity">
    <text evidence="1">Belongs to the 5'-nucleotidase family.</text>
</comment>
<name>A0A383TCV9_9LACT</name>
<dbReference type="RefSeq" id="WP_119092524.1">
    <property type="nucleotide sequence ID" value="NZ_UNRR01000008.1"/>
</dbReference>
<gene>
    <name evidence="2" type="ORF">TART1_0556</name>
</gene>
<dbReference type="EMBL" id="UNRR01000008">
    <property type="protein sequence ID" value="SYZ77786.1"/>
    <property type="molecule type" value="Genomic_DNA"/>
</dbReference>
<dbReference type="GO" id="GO:0030288">
    <property type="term" value="C:outer membrane-bounded periplasmic space"/>
    <property type="evidence" value="ECO:0007669"/>
    <property type="project" value="TreeGrafter"/>
</dbReference>
<protein>
    <submittedName>
        <fullName evidence="2">5'-nucleotidase/apyrase</fullName>
    </submittedName>
</protein>
<dbReference type="InterPro" id="IPR006179">
    <property type="entry name" value="5_nucleotidase/apyrase"/>
</dbReference>
<evidence type="ECO:0000313" key="3">
    <source>
        <dbReference type="Proteomes" id="UP000262072"/>
    </source>
</evidence>
<dbReference type="PRINTS" id="PR01607">
    <property type="entry name" value="APYRASEFAMLY"/>
</dbReference>
<dbReference type="PANTHER" id="PTHR11575:SF23">
    <property type="entry name" value="5-NUCLEOTIDASE FAMILY PROTEIN"/>
    <property type="match status" value="1"/>
</dbReference>
<dbReference type="PANTHER" id="PTHR11575">
    <property type="entry name" value="5'-NUCLEOTIDASE-RELATED"/>
    <property type="match status" value="1"/>
</dbReference>
<dbReference type="GO" id="GO:0008253">
    <property type="term" value="F:5'-nucleotidase activity"/>
    <property type="evidence" value="ECO:0007669"/>
    <property type="project" value="TreeGrafter"/>
</dbReference>
<dbReference type="SUPFAM" id="SSF55816">
    <property type="entry name" value="5'-nucleotidase (syn. UDP-sugar hydrolase), C-terminal domain"/>
    <property type="match status" value="1"/>
</dbReference>
<dbReference type="GO" id="GO:0000166">
    <property type="term" value="F:nucleotide binding"/>
    <property type="evidence" value="ECO:0007669"/>
    <property type="project" value="UniProtKB-KW"/>
</dbReference>
<dbReference type="InterPro" id="IPR036907">
    <property type="entry name" value="5'-Nucleotdase_C_sf"/>
</dbReference>
<evidence type="ECO:0000313" key="2">
    <source>
        <dbReference type="EMBL" id="SYZ77786.1"/>
    </source>
</evidence>